<evidence type="ECO:0000256" key="2">
    <source>
        <dbReference type="SAM" id="MobiDB-lite"/>
    </source>
</evidence>
<reference evidence="3" key="1">
    <citation type="submission" date="2021-01" db="EMBL/GenBank/DDBJ databases">
        <authorList>
            <person name="Corre E."/>
            <person name="Pelletier E."/>
            <person name="Niang G."/>
            <person name="Scheremetjew M."/>
            <person name="Finn R."/>
            <person name="Kale V."/>
            <person name="Holt S."/>
            <person name="Cochrane G."/>
            <person name="Meng A."/>
            <person name="Brown T."/>
            <person name="Cohen L."/>
        </authorList>
    </citation>
    <scope>NUCLEOTIDE SEQUENCE</scope>
    <source>
        <strain evidence="3">CCMP3105</strain>
    </source>
</reference>
<organism evidence="3">
    <name type="scientific">Alexandrium monilatum</name>
    <dbReference type="NCBI Taxonomy" id="311494"/>
    <lineage>
        <taxon>Eukaryota</taxon>
        <taxon>Sar</taxon>
        <taxon>Alveolata</taxon>
        <taxon>Dinophyceae</taxon>
        <taxon>Gonyaulacales</taxon>
        <taxon>Pyrocystaceae</taxon>
        <taxon>Alexandrium</taxon>
    </lineage>
</organism>
<feature type="region of interest" description="Disordered" evidence="2">
    <location>
        <begin position="1"/>
        <end position="73"/>
    </location>
</feature>
<keyword evidence="1" id="KW-0175">Coiled coil</keyword>
<protein>
    <submittedName>
        <fullName evidence="3">Uncharacterized protein</fullName>
    </submittedName>
</protein>
<dbReference type="EMBL" id="HBNR01085739">
    <property type="protein sequence ID" value="CAE4663560.1"/>
    <property type="molecule type" value="Transcribed_RNA"/>
</dbReference>
<feature type="coiled-coil region" evidence="1">
    <location>
        <begin position="471"/>
        <end position="601"/>
    </location>
</feature>
<dbReference type="PANTHER" id="PTHR45615">
    <property type="entry name" value="MYOSIN HEAVY CHAIN, NON-MUSCLE"/>
    <property type="match status" value="1"/>
</dbReference>
<evidence type="ECO:0000313" key="3">
    <source>
        <dbReference type="EMBL" id="CAE4663557.1"/>
    </source>
</evidence>
<feature type="compositionally biased region" description="Pro residues" evidence="2">
    <location>
        <begin position="788"/>
        <end position="798"/>
    </location>
</feature>
<sequence length="893" mass="98876">MPTEMRSRWSSISLQLSSADKTQVTVPSPPQTSSRASKVFSASRSRRSARQAMVASGSPAASPRPDGGDAERVQNLTQQLKLARDQLDKKSDQCDELEEKLQELEAAQQEASRGAEPSEKELQLTRQLKLTRGQLDEKSDLCDEFAEQLRQLEVDLDESHGDLRNARSCLSASGAELRAAAHAGAAECLGHEEEAQVLCERLVWTRREAEAAESRSEAASELHAAESARLRSLLVDEEASVQALESRAAAGDARSEALDAAQAKHSAEVSSLTSELQRCRAELEALQDGPSGCGAEEASDLERALVEERSAKRSLAEAHAASESRLEEHARVAAERLAAAEASAHQPKLEVETLRRELSDSAEREAGLMKALQQEKELHDEALSMFHQQRSEGQAVNVELRQELEQFSGGIEQKEDEIMNIHFEMVGLQNKLHDQMRLFSENSEELKQGREQLAEKDGCLQHALRQQEEFVVQMNEATSKLQEKVAQLSHELEGSRAAYQTLEQHTQAVTGRLESEREALLVEASHARAEADGRVDATQAANERLEAERRALLAELTEARAEASDSAVQLEHLAAASQASQREARSELDVLQRELRTAVESANTQRGLVAEHQELQRSLREEHLQAACLLGERDDTLTGMAETVEELRRVAAQCGDQATKYELAVGTLEAREAEAAWQLQEAATQLEELQQRLEAQQQREAALTDSSRQESQRTWELQERLRSTDERCDGLEIRARDLERTLERSRLKERQALERAQELRTSLALLREFGREDFMHGAVPKLGEDGQEPPPVAPPPPAAQHRDPVDARLGAEVSSVLISVELDLGFSTVALSVAPWQTRADFDTVVDAFLKEHRLKAVFAEALVRYLEELEAQATAFPVAAQASIAEVYSQYG</sequence>
<proteinExistence type="predicted"/>
<feature type="compositionally biased region" description="Low complexity" evidence="2">
    <location>
        <begin position="8"/>
        <end position="18"/>
    </location>
</feature>
<name>A0A6T1NNW0_9DINO</name>
<evidence type="ECO:0000256" key="1">
    <source>
        <dbReference type="SAM" id="Coils"/>
    </source>
</evidence>
<dbReference type="AlphaFoldDB" id="A0A6T1NNW0"/>
<gene>
    <name evidence="3" type="ORF">AMON00008_LOCUS61413</name>
    <name evidence="4" type="ORF">AMON00008_LOCUS61415</name>
</gene>
<feature type="coiled-coil region" evidence="1">
    <location>
        <begin position="672"/>
        <end position="755"/>
    </location>
</feature>
<feature type="region of interest" description="Disordered" evidence="2">
    <location>
        <begin position="778"/>
        <end position="803"/>
    </location>
</feature>
<accession>A0A6T1NNW0</accession>
<feature type="compositionally biased region" description="Low complexity" evidence="2">
    <location>
        <begin position="33"/>
        <end position="43"/>
    </location>
</feature>
<dbReference type="EMBL" id="HBNR01085737">
    <property type="protein sequence ID" value="CAE4663557.1"/>
    <property type="molecule type" value="Transcribed_RNA"/>
</dbReference>
<evidence type="ECO:0000313" key="4">
    <source>
        <dbReference type="EMBL" id="CAE4663560.1"/>
    </source>
</evidence>
<dbReference type="PANTHER" id="PTHR45615:SF66">
    <property type="entry name" value="CARD DOMAIN-CONTAINING PROTEIN"/>
    <property type="match status" value="1"/>
</dbReference>